<reference evidence="2" key="1">
    <citation type="submission" date="2019-01" db="EMBL/GenBank/DDBJ databases">
        <title>Draft genome sequences of three monokaryotic isolates of the white-rot basidiomycete fungus Dichomitus squalens.</title>
        <authorList>
            <consortium name="DOE Joint Genome Institute"/>
            <person name="Lopez S.C."/>
            <person name="Andreopoulos B."/>
            <person name="Pangilinan J."/>
            <person name="Lipzen A."/>
            <person name="Riley R."/>
            <person name="Ahrendt S."/>
            <person name="Ng V."/>
            <person name="Barry K."/>
            <person name="Daum C."/>
            <person name="Grigoriev I.V."/>
            <person name="Hilden K.S."/>
            <person name="Makela M.R."/>
            <person name="de Vries R.P."/>
        </authorList>
    </citation>
    <scope>NUCLEOTIDE SEQUENCE [LARGE SCALE GENOMIC DNA]</scope>
    <source>
        <strain evidence="2">OM18370.1</strain>
    </source>
</reference>
<evidence type="ECO:0008006" key="3">
    <source>
        <dbReference type="Google" id="ProtNLM"/>
    </source>
</evidence>
<organism evidence="2">
    <name type="scientific">Dichomitus squalens</name>
    <dbReference type="NCBI Taxonomy" id="114155"/>
    <lineage>
        <taxon>Eukaryota</taxon>
        <taxon>Fungi</taxon>
        <taxon>Dikarya</taxon>
        <taxon>Basidiomycota</taxon>
        <taxon>Agaricomycotina</taxon>
        <taxon>Agaricomycetes</taxon>
        <taxon>Polyporales</taxon>
        <taxon>Polyporaceae</taxon>
        <taxon>Dichomitus</taxon>
    </lineage>
</organism>
<dbReference type="AlphaFoldDB" id="A0A4Q9MZI3"/>
<gene>
    <name evidence="2" type="ORF">BD311DRAFT_748828</name>
</gene>
<feature type="signal peptide" evidence="1">
    <location>
        <begin position="1"/>
        <end position="20"/>
    </location>
</feature>
<proteinExistence type="predicted"/>
<evidence type="ECO:0000313" key="2">
    <source>
        <dbReference type="EMBL" id="TBU33549.1"/>
    </source>
</evidence>
<dbReference type="Proteomes" id="UP000292957">
    <property type="component" value="Unassembled WGS sequence"/>
</dbReference>
<sequence>MDDALAVLRWIFVLPSRALGWNAQNACFHSSRQRRSTSLDRAAATVPDTQTCCRLAAGHTVFAGRACSAGRRRCWQ</sequence>
<protein>
    <recommendedName>
        <fullName evidence="3">Secreted protein</fullName>
    </recommendedName>
</protein>
<keyword evidence="1" id="KW-0732">Signal</keyword>
<accession>A0A4Q9MZI3</accession>
<name>A0A4Q9MZI3_9APHY</name>
<evidence type="ECO:0000256" key="1">
    <source>
        <dbReference type="SAM" id="SignalP"/>
    </source>
</evidence>
<feature type="chain" id="PRO_5020896354" description="Secreted protein" evidence="1">
    <location>
        <begin position="21"/>
        <end position="76"/>
    </location>
</feature>
<dbReference type="EMBL" id="ML143391">
    <property type="protein sequence ID" value="TBU33549.1"/>
    <property type="molecule type" value="Genomic_DNA"/>
</dbReference>